<sequence length="468" mass="52772">MWRDRTNLYVSYRQSYAHHPTQRNRYGPSRSGGDRFGGGSGASTGVLFSADDDRRGLLSSGAYDVDDGDAVIEMDLLPPRWADVSDEVTELLADIASKGQKLDRLHQKHVLPGFNDEETKKAEEGEIERLTQDITRGFHECHRRIQRIEQMVREGKANGQMSRAEETMAKNIKVNLATRVQEASAGFRKKQSAYLKKLRGMAGLASPLERSATPLGGTSYTDPSILESDADRTYSQSTLQAPSHQKLLNSNDALISQREREIEEIAQGIIELSDLFRDLQTMVIDQGTMLDRIDYNIERMATDVKEAAKELKVAEGYQKKTIKRKIIFLLLLIIAAMIILLIIKPKKHRDADGAPEPNRKHNADGCALDNSLLNPPNKVHQNQQFYQAAYRAHTRLWRINPRSKFYLRPYVVVLWGTTAGMRSPRLPPDESIFAAAGIARNIADHHDVLAAMYAMGRKVWGKNTWFTD</sequence>
<dbReference type="PANTHER" id="PTHR19957">
    <property type="entry name" value="SYNTAXIN"/>
    <property type="match status" value="1"/>
</dbReference>
<comment type="similarity">
    <text evidence="3">Belongs to the syntaxin family.</text>
</comment>
<dbReference type="InterPro" id="IPR000727">
    <property type="entry name" value="T_SNARE_dom"/>
</dbReference>
<evidence type="ECO:0000256" key="10">
    <source>
        <dbReference type="ARBA" id="ARBA00023054"/>
    </source>
</evidence>
<evidence type="ECO:0000256" key="12">
    <source>
        <dbReference type="ARBA" id="ARBA00023136"/>
    </source>
</evidence>
<evidence type="ECO:0000256" key="9">
    <source>
        <dbReference type="ARBA" id="ARBA00023034"/>
    </source>
</evidence>
<evidence type="ECO:0000256" key="2">
    <source>
        <dbReference type="ARBA" id="ARBA00004409"/>
    </source>
</evidence>
<keyword evidence="17" id="KW-1185">Reference proteome</keyword>
<evidence type="ECO:0000313" key="17">
    <source>
        <dbReference type="Proteomes" id="UP001583172"/>
    </source>
</evidence>
<gene>
    <name evidence="16" type="ORF">VTJ49DRAFT_6114</name>
</gene>
<comment type="subcellular location">
    <subcellularLocation>
        <location evidence="2">Golgi apparatus membrane</location>
        <topology evidence="2">Single-pass type IV membrane protein</topology>
    </subcellularLocation>
    <subcellularLocation>
        <location evidence="1">Mitochondrion inner membrane</location>
    </subcellularLocation>
</comment>
<accession>A0ABR3VJQ7</accession>
<evidence type="ECO:0000256" key="5">
    <source>
        <dbReference type="ARBA" id="ARBA00022692"/>
    </source>
</evidence>
<evidence type="ECO:0000256" key="1">
    <source>
        <dbReference type="ARBA" id="ARBA00004273"/>
    </source>
</evidence>
<dbReference type="PANTHER" id="PTHR19957:SF83">
    <property type="entry name" value="SYNTAXIN-16"/>
    <property type="match status" value="1"/>
</dbReference>
<evidence type="ECO:0000313" key="16">
    <source>
        <dbReference type="EMBL" id="KAL1842044.1"/>
    </source>
</evidence>
<keyword evidence="12 14" id="KW-0472">Membrane</keyword>
<dbReference type="InterPro" id="IPR010989">
    <property type="entry name" value="SNARE"/>
</dbReference>
<dbReference type="PROSITE" id="PS50192">
    <property type="entry name" value="T_SNARE"/>
    <property type="match status" value="1"/>
</dbReference>
<keyword evidence="11" id="KW-0496">Mitochondrion</keyword>
<evidence type="ECO:0000256" key="3">
    <source>
        <dbReference type="ARBA" id="ARBA00009063"/>
    </source>
</evidence>
<keyword evidence="9" id="KW-0333">Golgi apparatus</keyword>
<dbReference type="InterPro" id="IPR039297">
    <property type="entry name" value="COX7a"/>
</dbReference>
<keyword evidence="6" id="KW-0999">Mitochondrion inner membrane</keyword>
<proteinExistence type="inferred from homology"/>
<keyword evidence="5 14" id="KW-0812">Transmembrane</keyword>
<dbReference type="EMBL" id="JAZGSY010000055">
    <property type="protein sequence ID" value="KAL1842044.1"/>
    <property type="molecule type" value="Genomic_DNA"/>
</dbReference>
<dbReference type="PROSITE" id="PS00914">
    <property type="entry name" value="SYNTAXIN"/>
    <property type="match status" value="1"/>
</dbReference>
<dbReference type="InterPro" id="IPR006012">
    <property type="entry name" value="Syntaxin/epimorphin_CS"/>
</dbReference>
<keyword evidence="7" id="KW-0653">Protein transport</keyword>
<protein>
    <recommendedName>
        <fullName evidence="15">t-SNARE coiled-coil homology domain-containing protein</fullName>
    </recommendedName>
</protein>
<keyword evidence="4" id="KW-0813">Transport</keyword>
<comment type="caution">
    <text evidence="16">The sequence shown here is derived from an EMBL/GenBank/DDBJ whole genome shotgun (WGS) entry which is preliminary data.</text>
</comment>
<feature type="transmembrane region" description="Helical" evidence="14">
    <location>
        <begin position="326"/>
        <end position="343"/>
    </location>
</feature>
<dbReference type="Pfam" id="PF02238">
    <property type="entry name" value="COX7a"/>
    <property type="match status" value="1"/>
</dbReference>
<name>A0ABR3VJQ7_HUMIN</name>
<feature type="domain" description="T-SNARE coiled-coil homology" evidence="15">
    <location>
        <begin position="252"/>
        <end position="314"/>
    </location>
</feature>
<dbReference type="InterPro" id="IPR045242">
    <property type="entry name" value="Syntaxin"/>
</dbReference>
<evidence type="ECO:0000256" key="8">
    <source>
        <dbReference type="ARBA" id="ARBA00022989"/>
    </source>
</evidence>
<feature type="region of interest" description="Disordered" evidence="13">
    <location>
        <begin position="19"/>
        <end position="38"/>
    </location>
</feature>
<evidence type="ECO:0000259" key="15">
    <source>
        <dbReference type="PROSITE" id="PS50192"/>
    </source>
</evidence>
<evidence type="ECO:0000256" key="7">
    <source>
        <dbReference type="ARBA" id="ARBA00022927"/>
    </source>
</evidence>
<evidence type="ECO:0000256" key="4">
    <source>
        <dbReference type="ARBA" id="ARBA00022448"/>
    </source>
</evidence>
<reference evidence="16 17" key="1">
    <citation type="journal article" date="2024" name="Commun. Biol.">
        <title>Comparative genomic analysis of thermophilic fungi reveals convergent evolutionary adaptations and gene losses.</title>
        <authorList>
            <person name="Steindorff A.S."/>
            <person name="Aguilar-Pontes M.V."/>
            <person name="Robinson A.J."/>
            <person name="Andreopoulos B."/>
            <person name="LaButti K."/>
            <person name="Kuo A."/>
            <person name="Mondo S."/>
            <person name="Riley R."/>
            <person name="Otillar R."/>
            <person name="Haridas S."/>
            <person name="Lipzen A."/>
            <person name="Grimwood J."/>
            <person name="Schmutz J."/>
            <person name="Clum A."/>
            <person name="Reid I.D."/>
            <person name="Moisan M.C."/>
            <person name="Butler G."/>
            <person name="Nguyen T.T.M."/>
            <person name="Dewar K."/>
            <person name="Conant G."/>
            <person name="Drula E."/>
            <person name="Henrissat B."/>
            <person name="Hansel C."/>
            <person name="Singer S."/>
            <person name="Hutchinson M.I."/>
            <person name="de Vries R.P."/>
            <person name="Natvig D.O."/>
            <person name="Powell A.J."/>
            <person name="Tsang A."/>
            <person name="Grigoriev I.V."/>
        </authorList>
    </citation>
    <scope>NUCLEOTIDE SEQUENCE [LARGE SCALE GENOMIC DNA]</scope>
    <source>
        <strain evidence="16 17">CBS 620.91</strain>
    </source>
</reference>
<dbReference type="Gene3D" id="1.20.58.70">
    <property type="match status" value="1"/>
</dbReference>
<evidence type="ECO:0000256" key="6">
    <source>
        <dbReference type="ARBA" id="ARBA00022792"/>
    </source>
</evidence>
<dbReference type="Pfam" id="PF05739">
    <property type="entry name" value="SNARE"/>
    <property type="match status" value="1"/>
</dbReference>
<dbReference type="Proteomes" id="UP001583172">
    <property type="component" value="Unassembled WGS sequence"/>
</dbReference>
<keyword evidence="8 14" id="KW-1133">Transmembrane helix</keyword>
<dbReference type="CDD" id="cd15845">
    <property type="entry name" value="SNARE_syntaxin16"/>
    <property type="match status" value="1"/>
</dbReference>
<evidence type="ECO:0000256" key="14">
    <source>
        <dbReference type="SAM" id="Phobius"/>
    </source>
</evidence>
<dbReference type="SMART" id="SM00397">
    <property type="entry name" value="t_SNARE"/>
    <property type="match status" value="1"/>
</dbReference>
<organism evidence="16 17">
    <name type="scientific">Humicola insolens</name>
    <name type="common">Soft-rot fungus</name>
    <dbReference type="NCBI Taxonomy" id="85995"/>
    <lineage>
        <taxon>Eukaryota</taxon>
        <taxon>Fungi</taxon>
        <taxon>Dikarya</taxon>
        <taxon>Ascomycota</taxon>
        <taxon>Pezizomycotina</taxon>
        <taxon>Sordariomycetes</taxon>
        <taxon>Sordariomycetidae</taxon>
        <taxon>Sordariales</taxon>
        <taxon>Chaetomiaceae</taxon>
        <taxon>Mycothermus</taxon>
    </lineage>
</organism>
<keyword evidence="10" id="KW-0175">Coiled coil</keyword>
<dbReference type="SUPFAM" id="SSF47661">
    <property type="entry name" value="t-snare proteins"/>
    <property type="match status" value="1"/>
</dbReference>
<evidence type="ECO:0000256" key="11">
    <source>
        <dbReference type="ARBA" id="ARBA00023128"/>
    </source>
</evidence>
<evidence type="ECO:0000256" key="13">
    <source>
        <dbReference type="SAM" id="MobiDB-lite"/>
    </source>
</evidence>